<evidence type="ECO:0000313" key="9">
    <source>
        <dbReference type="EMBL" id="KAF4670212.1"/>
    </source>
</evidence>
<accession>A0A7J6MF38</accession>
<dbReference type="InterPro" id="IPR036322">
    <property type="entry name" value="WD40_repeat_dom_sf"/>
</dbReference>
<dbReference type="InterPro" id="IPR011760">
    <property type="entry name" value="PsdUridine_synth_TruD_insert"/>
</dbReference>
<keyword evidence="4" id="KW-0677">Repeat</keyword>
<feature type="compositionally biased region" description="Polar residues" evidence="7">
    <location>
        <begin position="26"/>
        <end position="35"/>
    </location>
</feature>
<dbReference type="GO" id="GO:0009982">
    <property type="term" value="F:pseudouridine synthase activity"/>
    <property type="evidence" value="ECO:0007669"/>
    <property type="project" value="InterPro"/>
</dbReference>
<dbReference type="OrthoDB" id="1667587at2759"/>
<evidence type="ECO:0000313" key="10">
    <source>
        <dbReference type="Proteomes" id="UP000591131"/>
    </source>
</evidence>
<keyword evidence="5" id="KW-0413">Isomerase</keyword>
<dbReference type="GO" id="GO:0005737">
    <property type="term" value="C:cytoplasm"/>
    <property type="evidence" value="ECO:0007669"/>
    <property type="project" value="UniProtKB-ARBA"/>
</dbReference>
<evidence type="ECO:0000256" key="1">
    <source>
        <dbReference type="ARBA" id="ARBA00007953"/>
    </source>
</evidence>
<dbReference type="SUPFAM" id="SSF55120">
    <property type="entry name" value="Pseudouridine synthase"/>
    <property type="match status" value="2"/>
</dbReference>
<dbReference type="PROSITE" id="PS50984">
    <property type="entry name" value="TRUD"/>
    <property type="match status" value="2"/>
</dbReference>
<dbReference type="InterPro" id="IPR015943">
    <property type="entry name" value="WD40/YVTN_repeat-like_dom_sf"/>
</dbReference>
<dbReference type="InterPro" id="IPR020103">
    <property type="entry name" value="PsdUridine_synth_cat_dom_sf"/>
</dbReference>
<dbReference type="InterPro" id="IPR001656">
    <property type="entry name" value="PsdUridine_synth_TruD"/>
</dbReference>
<keyword evidence="2" id="KW-0853">WD repeat</keyword>
<dbReference type="SUPFAM" id="SSF50978">
    <property type="entry name" value="WD40 repeat-like"/>
    <property type="match status" value="1"/>
</dbReference>
<dbReference type="GO" id="GO:0003723">
    <property type="term" value="F:RNA binding"/>
    <property type="evidence" value="ECO:0007669"/>
    <property type="project" value="InterPro"/>
</dbReference>
<dbReference type="PANTHER" id="PTHR13326:SF21">
    <property type="entry name" value="PSEUDOURIDYLATE SYNTHASE PUS7L"/>
    <property type="match status" value="1"/>
</dbReference>
<dbReference type="GO" id="GO:0001522">
    <property type="term" value="P:pseudouridine synthesis"/>
    <property type="evidence" value="ECO:0007669"/>
    <property type="project" value="InterPro"/>
</dbReference>
<feature type="domain" description="TRUD" evidence="8">
    <location>
        <begin position="957"/>
        <end position="1181"/>
    </location>
</feature>
<sequence length="1808" mass="199954">MSSSEASTPSHSPTPTSPLSSPAVLSKQSASNTDSPTKEHQQQPGAPPVYLVSMSLNQDHTGFCLGTTKDFRTFFLYSQAQSDNFVEFRRRLMSAPVAVAVMLYKTNIRALVSAGEPTRVLLWDDKSGTAPHALCSRPEVLNVQMRRDVIAVVTEYKIYVYSLPELDVMLHLDTHGNSVSSHLSSHSILGAHNSAVMALQLNVSGTLVASAGESGTVIKVWATEDGQLLHELRRGTTNTLICCLSFRDDDQYLVSSSSSNTVHVFRLASPRHARSGSGDSQGSSSSGSLDLSMSFSSTLLSYAASAVNYVEQQTNTLLQLGAGGGTSDQTGQASTKHSLASTLPIGYFKSARSIAQFHLPDIDPATGRTSVDLRAVSGGLARENIGEGVPIGGPLVCFSKTHPDRIYVFHYNGLRYECEFEDDAFEAALSSGTEVPASTAMRLVQAITFFASRPDFHMENAASKTGPPVDVGEGPWQQLNGERSSLKFLPPGAKIILSANGFDKRLFATAAIPVVEQAAAAAAGSRPRSRWTAHPVDGTTFRSRHSPVADYTVKKPLPEAVGITEFINPLALGGDLRVKIKDWEVREVGTDLKVARLNDEPILHWWEEVEEVVSEEAARNGIDAESGEETSFPPLEEADKTKAVEDAHWEGFNLAVPEARELIEAKLGHSAITRLDSFLDNAAAKTHEAGVLRTKLGEGVMSDEEAYRLRGAIVAATKHVLANVPCQFEGREHRVFHIAENRGFKRLLLQHMTLSDAQMLLGLITCGYGQRDVSFAFRSPGQNVADEVERFAAEVAKFWRDLDFQLLHSATSEDDSTIVRASWSRLYSQRGLHGGKRWRCVLHKANLDTPRVLAILEKELRLPRESIHYAGLKDKRGLTYQYVTIPATHSPEEIKKALSVACGGGSRGWAALDNFQLHDAPEKKFKCGTLFGNCFRIRLRDVEPGASAKLDSLRNTGFVNYFGLQRFGWDKGSGESSHVRTGGAIITRDFYGAVQSYLRPLADDFSEDAEIRREWLESGDARKASEALNRVQARDNRDIILYRAMLSELATCRDKGRRAMMLIPRTLWHLLASAYISCLWNRLASRRILHGGGLQVQIGDLVKEPASGELRLIYSLDDAEKFSIHDVRLPQLGEQIEGECRVLGAGLDVEQLYAGLIGDSEDRGEIRPGSWPKAQFRFSDLGFHQKLTTVPRRLIVRPTVLLAAEESNGERLPDRNNLLLDVSSKTRTLSVLARSAGVLQESSLGSLARKLGIERKLTVEERDREQFDRFNQRVGIEEHIDPKGSGGFIRGKMEDWEVREVGMDGKVARMRIEPMRPCWAAVEQLHLEEGEPRSTAVDPRSLQAGEDSTQSLLDAFEQGYTLGDSAASSYISAQCSEDAITKIEQFVKRATGKKSRRDVRGLLCTFHRADPGNDLADVYKIRGAIAWQLRQTFAMIPMKILSHEVMFYGATDAQRSELLIECVHHEDAVELMRFILRGFNDGSLTIRLLRGTNSDLFLRQLTKQFENLEVSVMKKANATPQVLLSWQRKHSPVGLFNAQRWRFVLKKTGWDTNALQRAVEQNLRLPSNSLHYGGTKDRFGVTYQYMTLPTTHDEQRIREAFDDISRGASRMCEAGNFEVNTGPAKLRQGLSLGNCFRVRIRGAEPGVGKRLSSIESQGFINYYGLQRFGINPNHGEERHCNVDIGGAIVSGQYEKAVMKQWSSDGDIAKALQLLGSLDQLDSNAKIWKSVLLLLTKNRGPDRYRIALKGGVPHNVTLLYLSAYQSYLWNQLASQRIRQGGLELMDGDVLLSPVSGEVLLFETNSSADE</sequence>
<name>A0A7J6MF38_PERCH</name>
<organism evidence="9 10">
    <name type="scientific">Perkinsus chesapeaki</name>
    <name type="common">Clam parasite</name>
    <name type="synonym">Perkinsus andrewsi</name>
    <dbReference type="NCBI Taxonomy" id="330153"/>
    <lineage>
        <taxon>Eukaryota</taxon>
        <taxon>Sar</taxon>
        <taxon>Alveolata</taxon>
        <taxon>Perkinsozoa</taxon>
        <taxon>Perkinsea</taxon>
        <taxon>Perkinsida</taxon>
        <taxon>Perkinsidae</taxon>
        <taxon>Perkinsus</taxon>
    </lineage>
</organism>
<dbReference type="GO" id="GO:0005634">
    <property type="term" value="C:nucleus"/>
    <property type="evidence" value="ECO:0007669"/>
    <property type="project" value="TreeGrafter"/>
</dbReference>
<feature type="domain" description="TRUD" evidence="8">
    <location>
        <begin position="1658"/>
        <end position="1808"/>
    </location>
</feature>
<evidence type="ECO:0000256" key="7">
    <source>
        <dbReference type="SAM" id="MobiDB-lite"/>
    </source>
</evidence>
<dbReference type="PANTHER" id="PTHR13326">
    <property type="entry name" value="TRNA PSEUDOURIDINE SYNTHASE D"/>
    <property type="match status" value="1"/>
</dbReference>
<dbReference type="Pfam" id="PF21032">
    <property type="entry name" value="PROPPIN"/>
    <property type="match status" value="1"/>
</dbReference>
<dbReference type="InterPro" id="IPR001680">
    <property type="entry name" value="WD40_rpt"/>
</dbReference>
<dbReference type="Proteomes" id="UP000591131">
    <property type="component" value="Unassembled WGS sequence"/>
</dbReference>
<keyword evidence="10" id="KW-1185">Reference proteome</keyword>
<protein>
    <recommendedName>
        <fullName evidence="8">TRUD domain-containing protein</fullName>
    </recommendedName>
</protein>
<comment type="similarity">
    <text evidence="1">Belongs to the pseudouridine synthase TruD family.</text>
</comment>
<dbReference type="PROSITE" id="PS01268">
    <property type="entry name" value="UPF0024"/>
    <property type="match status" value="1"/>
</dbReference>
<dbReference type="SMART" id="SM00320">
    <property type="entry name" value="WD40"/>
    <property type="match status" value="2"/>
</dbReference>
<evidence type="ECO:0000256" key="5">
    <source>
        <dbReference type="ARBA" id="ARBA00023235"/>
    </source>
</evidence>
<dbReference type="InterPro" id="IPR042214">
    <property type="entry name" value="TruD_catalytic"/>
</dbReference>
<feature type="region of interest" description="Disordered" evidence="7">
    <location>
        <begin position="1"/>
        <end position="47"/>
    </location>
</feature>
<evidence type="ECO:0000256" key="4">
    <source>
        <dbReference type="ARBA" id="ARBA00022737"/>
    </source>
</evidence>
<evidence type="ECO:0000256" key="6">
    <source>
        <dbReference type="ARBA" id="ARBA00025740"/>
    </source>
</evidence>
<dbReference type="Gene3D" id="2.130.10.10">
    <property type="entry name" value="YVTN repeat-like/Quinoprotein amine dehydrogenase"/>
    <property type="match status" value="1"/>
</dbReference>
<evidence type="ECO:0000256" key="2">
    <source>
        <dbReference type="ARBA" id="ARBA00022574"/>
    </source>
</evidence>
<dbReference type="EMBL" id="JAAPAO010000156">
    <property type="protein sequence ID" value="KAF4670212.1"/>
    <property type="molecule type" value="Genomic_DNA"/>
</dbReference>
<dbReference type="GO" id="GO:0008033">
    <property type="term" value="P:tRNA processing"/>
    <property type="evidence" value="ECO:0007669"/>
    <property type="project" value="UniProtKB-KW"/>
</dbReference>
<gene>
    <name evidence="9" type="ORF">FOL47_002144</name>
</gene>
<comment type="caution">
    <text evidence="9">The sequence shown here is derived from an EMBL/GenBank/DDBJ whole genome shotgun (WGS) entry which is preliminary data.</text>
</comment>
<evidence type="ECO:0000259" key="8">
    <source>
        <dbReference type="PROSITE" id="PS50984"/>
    </source>
</evidence>
<dbReference type="Gene3D" id="3.30.2350.20">
    <property type="entry name" value="TruD, catalytic domain"/>
    <property type="match status" value="4"/>
</dbReference>
<evidence type="ECO:0000256" key="3">
    <source>
        <dbReference type="ARBA" id="ARBA00022694"/>
    </source>
</evidence>
<proteinExistence type="inferred from homology"/>
<dbReference type="InterPro" id="IPR048720">
    <property type="entry name" value="PROPPIN"/>
</dbReference>
<dbReference type="InterPro" id="IPR020119">
    <property type="entry name" value="PsdUridine_synth_TruD_CS"/>
</dbReference>
<feature type="compositionally biased region" description="Low complexity" evidence="7">
    <location>
        <begin position="1"/>
        <end position="22"/>
    </location>
</feature>
<comment type="similarity">
    <text evidence="6">Belongs to the WD repeat PROPPIN family.</text>
</comment>
<reference evidence="9 10" key="1">
    <citation type="submission" date="2020-04" db="EMBL/GenBank/DDBJ databases">
        <title>Perkinsus chesapeaki whole genome sequence.</title>
        <authorList>
            <person name="Bogema D.R."/>
        </authorList>
    </citation>
    <scope>NUCLEOTIDE SEQUENCE [LARGE SCALE GENOMIC DNA]</scope>
    <source>
        <strain evidence="9">ATCC PRA-425</strain>
    </source>
</reference>
<dbReference type="Pfam" id="PF01142">
    <property type="entry name" value="TruD"/>
    <property type="match status" value="2"/>
</dbReference>
<keyword evidence="3" id="KW-0819">tRNA processing</keyword>